<comment type="caution">
    <text evidence="1">The sequence shown here is derived from an EMBL/GenBank/DDBJ whole genome shotgun (WGS) entry which is preliminary data.</text>
</comment>
<gene>
    <name evidence="1" type="ORF">QFC19_004572</name>
</gene>
<evidence type="ECO:0000313" key="1">
    <source>
        <dbReference type="EMBL" id="KAJ9102844.1"/>
    </source>
</evidence>
<reference evidence="1" key="1">
    <citation type="submission" date="2023-04" db="EMBL/GenBank/DDBJ databases">
        <title>Draft Genome sequencing of Naganishia species isolated from polar environments using Oxford Nanopore Technology.</title>
        <authorList>
            <person name="Leo P."/>
            <person name="Venkateswaran K."/>
        </authorList>
    </citation>
    <scope>NUCLEOTIDE SEQUENCE</scope>
    <source>
        <strain evidence="1">MNA-CCFEE 5261</strain>
    </source>
</reference>
<dbReference type="Proteomes" id="UP001241377">
    <property type="component" value="Unassembled WGS sequence"/>
</dbReference>
<evidence type="ECO:0000313" key="2">
    <source>
        <dbReference type="Proteomes" id="UP001241377"/>
    </source>
</evidence>
<dbReference type="EMBL" id="JASBWR010000049">
    <property type="protein sequence ID" value="KAJ9102844.1"/>
    <property type="molecule type" value="Genomic_DNA"/>
</dbReference>
<sequence>MSSIPSSTIDPGVVSMPSISVTDPSPETEPPKDLNDWYGGTNWWRRHRIVVKLEEMWIESCFKIESNLNFYQQDLKDLEDVVEHEAELLEVYYSVKCKKKVIATVRGQFSAAADLDGAHQQLIDDTVAEAFGEDQLPDEKPSYSGVIFQCRKGEEKKTVLYQWAVRLVFPARSLAVDICSGPGTIGIQALEEQMKRLPLGSSEPVLSEVDVANTTLNPATSSMIGSSYQSFQQYTTSAGISGETQEQASQQERMTDDGMRRNPLIANSIILSSLGGAQTESLNTPPLSVADLLESNNSTRKGRSASI</sequence>
<keyword evidence="2" id="KW-1185">Reference proteome</keyword>
<accession>A0ACC2VUT4</accession>
<protein>
    <submittedName>
        <fullName evidence="1">Uncharacterized protein</fullName>
    </submittedName>
</protein>
<organism evidence="1 2">
    <name type="scientific">Naganishia cerealis</name>
    <dbReference type="NCBI Taxonomy" id="610337"/>
    <lineage>
        <taxon>Eukaryota</taxon>
        <taxon>Fungi</taxon>
        <taxon>Dikarya</taxon>
        <taxon>Basidiomycota</taxon>
        <taxon>Agaricomycotina</taxon>
        <taxon>Tremellomycetes</taxon>
        <taxon>Filobasidiales</taxon>
        <taxon>Filobasidiaceae</taxon>
        <taxon>Naganishia</taxon>
    </lineage>
</organism>
<proteinExistence type="predicted"/>
<name>A0ACC2VUT4_9TREE</name>